<dbReference type="STRING" id="350688.Clos_2085"/>
<sequence length="256" mass="30243">MKIGGYSHFNGITFFCDNFKLKGTKKKGKIEYDIEWIIPPKFLRKLENKFILGGLSTAYYQWKVLDRKVRMVLLLLVGVYFAEDITDLSNVYYRVDQLMDPYFYYILAVIAMVLLLNYKKILQVFRYHGAEHKAINCYIEHGHVDPYLIKKASRFNIRCGSNITGIFLLLYLPLWFLNVESIGIIFLLFLTSIQIIKILDKKKYPWDKYVQLLQWITALEPREEELAIAVGTFNQLQKAHQLYRSKIIESRRYVPS</sequence>
<feature type="transmembrane region" description="Helical" evidence="1">
    <location>
        <begin position="65"/>
        <end position="82"/>
    </location>
</feature>
<feature type="transmembrane region" description="Helical" evidence="1">
    <location>
        <begin position="155"/>
        <end position="176"/>
    </location>
</feature>
<protein>
    <submittedName>
        <fullName evidence="2">Metal-dependent protein-like protein</fullName>
    </submittedName>
</protein>
<proteinExistence type="predicted"/>
<dbReference type="EMBL" id="CP000853">
    <property type="protein sequence ID" value="ABW19621.1"/>
    <property type="molecule type" value="Genomic_DNA"/>
</dbReference>
<gene>
    <name evidence="2" type="ordered locus">Clos_2085</name>
</gene>
<dbReference type="Proteomes" id="UP000000269">
    <property type="component" value="Chromosome"/>
</dbReference>
<dbReference type="eggNOG" id="COG3872">
    <property type="taxonomic scope" value="Bacteria"/>
</dbReference>
<dbReference type="HOGENOM" id="CLU_098196_0_0_9"/>
<reference evidence="3" key="1">
    <citation type="submission" date="2007-10" db="EMBL/GenBank/DDBJ databases">
        <title>Complete genome of Alkaliphilus oremlandii OhILAs.</title>
        <authorList>
            <person name="Copeland A."/>
            <person name="Lucas S."/>
            <person name="Lapidus A."/>
            <person name="Barry K."/>
            <person name="Detter J.C."/>
            <person name="Glavina del Rio T."/>
            <person name="Hammon N."/>
            <person name="Israni S."/>
            <person name="Dalin E."/>
            <person name="Tice H."/>
            <person name="Pitluck S."/>
            <person name="Chain P."/>
            <person name="Malfatti S."/>
            <person name="Shin M."/>
            <person name="Vergez L."/>
            <person name="Schmutz J."/>
            <person name="Larimer F."/>
            <person name="Land M."/>
            <person name="Hauser L."/>
            <person name="Kyrpides N."/>
            <person name="Mikhailova N."/>
            <person name="Stolz J.F."/>
            <person name="Dawson A."/>
            <person name="Fisher E."/>
            <person name="Crable B."/>
            <person name="Perera E."/>
            <person name="Lisak J."/>
            <person name="Ranganathan M."/>
            <person name="Basu P."/>
            <person name="Richardson P."/>
        </authorList>
    </citation>
    <scope>NUCLEOTIDE SEQUENCE [LARGE SCALE GENOMIC DNA]</scope>
    <source>
        <strain evidence="3">OhILAs</strain>
    </source>
</reference>
<dbReference type="Pfam" id="PF07136">
    <property type="entry name" value="DUF1385"/>
    <property type="match status" value="1"/>
</dbReference>
<keyword evidence="1" id="KW-1133">Transmembrane helix</keyword>
<evidence type="ECO:0000256" key="1">
    <source>
        <dbReference type="SAM" id="Phobius"/>
    </source>
</evidence>
<evidence type="ECO:0000313" key="3">
    <source>
        <dbReference type="Proteomes" id="UP000000269"/>
    </source>
</evidence>
<feature type="transmembrane region" description="Helical" evidence="1">
    <location>
        <begin position="182"/>
        <end position="199"/>
    </location>
</feature>
<keyword evidence="3" id="KW-1185">Reference proteome</keyword>
<evidence type="ECO:0000313" key="2">
    <source>
        <dbReference type="EMBL" id="ABW19621.1"/>
    </source>
</evidence>
<name>A8MII9_ALKOO</name>
<accession>A8MII9</accession>
<dbReference type="AlphaFoldDB" id="A8MII9"/>
<dbReference type="PANTHER" id="PTHR42867">
    <property type="entry name" value="MEMBRANE PROTEIN-RELATED"/>
    <property type="match status" value="1"/>
</dbReference>
<organism evidence="2 3">
    <name type="scientific">Alkaliphilus oremlandii (strain OhILAs)</name>
    <name type="common">Clostridium oremlandii (strain OhILAs)</name>
    <dbReference type="NCBI Taxonomy" id="350688"/>
    <lineage>
        <taxon>Bacteria</taxon>
        <taxon>Bacillati</taxon>
        <taxon>Bacillota</taxon>
        <taxon>Clostridia</taxon>
        <taxon>Peptostreptococcales</taxon>
        <taxon>Natronincolaceae</taxon>
        <taxon>Alkaliphilus</taxon>
    </lineage>
</organism>
<dbReference type="InterPro" id="IPR010787">
    <property type="entry name" value="DUF1385"/>
</dbReference>
<dbReference type="PANTHER" id="PTHR42867:SF1">
    <property type="entry name" value="MEMBRANE PROTEIN-RELATED"/>
    <property type="match status" value="1"/>
</dbReference>
<dbReference type="OrthoDB" id="9784805at2"/>
<keyword evidence="1" id="KW-0472">Membrane</keyword>
<dbReference type="KEGG" id="aoe:Clos_2085"/>
<feature type="transmembrane region" description="Helical" evidence="1">
    <location>
        <begin position="102"/>
        <end position="118"/>
    </location>
</feature>
<keyword evidence="1" id="KW-0812">Transmembrane</keyword>
<dbReference type="RefSeq" id="WP_012159930.1">
    <property type="nucleotide sequence ID" value="NC_009922.1"/>
</dbReference>